<evidence type="ECO:0000313" key="2">
    <source>
        <dbReference type="EMBL" id="CRZ06923.1"/>
    </source>
</evidence>
<proteinExistence type="predicted"/>
<feature type="transmembrane region" description="Helical" evidence="1">
    <location>
        <begin position="21"/>
        <end position="43"/>
    </location>
</feature>
<dbReference type="EMBL" id="HACM01006481">
    <property type="protein sequence ID" value="CRZ06923.1"/>
    <property type="molecule type" value="Transcribed_RNA"/>
</dbReference>
<organism evidence="2">
    <name type="scientific">Spongospora subterranea</name>
    <dbReference type="NCBI Taxonomy" id="70186"/>
    <lineage>
        <taxon>Eukaryota</taxon>
        <taxon>Sar</taxon>
        <taxon>Rhizaria</taxon>
        <taxon>Endomyxa</taxon>
        <taxon>Phytomyxea</taxon>
        <taxon>Plasmodiophorida</taxon>
        <taxon>Plasmodiophoridae</taxon>
        <taxon>Spongospora</taxon>
    </lineage>
</organism>
<keyword evidence="1" id="KW-1133">Transmembrane helix</keyword>
<accession>A0A0H5QY62</accession>
<dbReference type="AlphaFoldDB" id="A0A0H5QY62"/>
<reference evidence="2" key="1">
    <citation type="submission" date="2015-04" db="EMBL/GenBank/DDBJ databases">
        <title>The genome sequence of the plant pathogenic Rhizarian Plasmodiophora brassicae reveals insights in its biotrophic life cycle and the origin of chitin synthesis.</title>
        <authorList>
            <person name="Schwelm A."/>
            <person name="Fogelqvist J."/>
            <person name="Knaust A."/>
            <person name="Julke S."/>
            <person name="Lilja T."/>
            <person name="Dhandapani V."/>
            <person name="Bonilla-Rosso G."/>
            <person name="Karlsson M."/>
            <person name="Shevchenko A."/>
            <person name="Choi S.R."/>
            <person name="Kim H.G."/>
            <person name="Park J.Y."/>
            <person name="Lim Y.P."/>
            <person name="Ludwig-Muller J."/>
            <person name="Dixelius C."/>
        </authorList>
    </citation>
    <scope>NUCLEOTIDE SEQUENCE</scope>
    <source>
        <tissue evidence="2">Potato root galls</tissue>
    </source>
</reference>
<protein>
    <submittedName>
        <fullName evidence="2">Uncharacterized protein</fullName>
    </submittedName>
</protein>
<evidence type="ECO:0000256" key="1">
    <source>
        <dbReference type="SAM" id="Phobius"/>
    </source>
</evidence>
<name>A0A0H5QY62_9EUKA</name>
<keyword evidence="1" id="KW-0812">Transmembrane</keyword>
<sequence length="1057" mass="118687">MQLDRCRNSIGSRRTSNTQGRLSGQSVIVQFNMVWYLLVFILLSHVDSTTDHNQFCGGIPFVNLSPLNSDLNSNFRPDYKEDRVVYALFPESRAPECAAFPFSPLVACSTRDSDQTSSDIPSLTLSIGNSVTRDTLQTDHIENPAVQVLSPQSQALETVSFPLFSGNFLLSNQPDWQGTTNPILPGVASPTGNKDRIFREISAIDVSTGNSVQCVILGPSNTEERAVQVLSPQSLAPGSDSFQFFQAGQLQQNHQECPSTANPPSQFLGCSTGNSDHSPKCIPVFQLSPAKKFYDTCRPDNIADLAVQFQVPGSQAPGTATFPLSTDGMPSIGQISISQMLQTGDGSTPISDHSLSASPNVNCFSFNNIGGDEPLIGEIRSPLKFPLNWPSPSFLRRFIGINPKIAEEPLANLEVFVNSRRGKQTQDTNRDAVRDAVVIAVDNFLHEPNACLPDNLKVQLDQTREIAEYIVYHNDGDLTSCFEYLLLTQHQQHLMVRSALSKFKVQLSPLVLQTLATMSIVFRSTYPFHYHHPTLKLFWNASVILLKLHGASGKDYINCLKHHILTKIANRIKSRPLSDWRRKLCFEKSLNVHLSQVLINIANQISTAGDLDVRNGHLLKFDRNEFDDRNQKFINFDCNQSDRTRAAQVQLVECQSPGIDGLPSSSGIGNRSNYPECRSMTGPSSQSVAHFIGNSVEPSSCNNNVNLCPDNSELPYTVRPENIGDRSDSTLISEHRAPDTGSFPLSTDGIHSSQALRQLTSNPQSQTGDTFNENRNVSYLSDKKQGCEQNWPRSAKRKVDKLLIMQSLIPLRSRKRQRWPQPQFQISGIFCGMETPLLDFEGFFNSRRNKQTPNLEWDTVRNSVVIAIGNYLQKNNNCLAPETRQIAEYIVDHCDEDITWCFRWAPRPRRAQKKHLRSTPEDFKLAFSQFGQETLATMSIVLRSTFTYGYHHPILRLFWNASVKLLELHGFNKKDYSNCLKVHILHRLAYTAGTSRRKLDWNRNESIGNCLNMHLSIVLSGIADELVKAFNDRTRNKKFLNIQRIRTDRRPKADKKD</sequence>
<keyword evidence="1" id="KW-0472">Membrane</keyword>